<dbReference type="NCBIfam" id="TIGR02532">
    <property type="entry name" value="IV_pilin_GFxxxE"/>
    <property type="match status" value="1"/>
</dbReference>
<evidence type="ECO:0000256" key="1">
    <source>
        <dbReference type="ARBA" id="ARBA00004203"/>
    </source>
</evidence>
<dbReference type="EMBL" id="PELW01000384">
    <property type="protein sequence ID" value="RTH21780.1"/>
    <property type="molecule type" value="Genomic_DNA"/>
</dbReference>
<evidence type="ECO:0000313" key="8">
    <source>
        <dbReference type="Proteomes" id="UP000286712"/>
    </source>
</evidence>
<protein>
    <submittedName>
        <fullName evidence="5">Prepilin</fullName>
    </submittedName>
</protein>
<evidence type="ECO:0000313" key="10">
    <source>
        <dbReference type="Proteomes" id="UP000287439"/>
    </source>
</evidence>
<gene>
    <name evidence="7" type="ORF">CSW30_00480</name>
    <name evidence="6" type="ORF">CSW40_12215</name>
    <name evidence="5" type="ORF">CSW41_07700</name>
</gene>
<name>A0A430RL66_THESC</name>
<evidence type="ECO:0000313" key="6">
    <source>
        <dbReference type="EMBL" id="RTH21780.1"/>
    </source>
</evidence>
<dbReference type="GO" id="GO:0042597">
    <property type="term" value="C:periplasmic space"/>
    <property type="evidence" value="ECO:0007669"/>
    <property type="project" value="UniProtKB-SubCell"/>
</dbReference>
<dbReference type="SUPFAM" id="SSF54523">
    <property type="entry name" value="Pili subunits"/>
    <property type="match status" value="1"/>
</dbReference>
<dbReference type="GO" id="GO:0009279">
    <property type="term" value="C:cell outer membrane"/>
    <property type="evidence" value="ECO:0007669"/>
    <property type="project" value="UniProtKB-SubCell"/>
</dbReference>
<dbReference type="InterPro" id="IPR045584">
    <property type="entry name" value="Pilin-like"/>
</dbReference>
<dbReference type="PROSITE" id="PS00409">
    <property type="entry name" value="PROKAR_NTER_METHYL"/>
    <property type="match status" value="1"/>
</dbReference>
<keyword evidence="4" id="KW-0998">Cell outer membrane</keyword>
<keyword evidence="3" id="KW-0574">Periplasm</keyword>
<evidence type="ECO:0000256" key="3">
    <source>
        <dbReference type="ARBA" id="ARBA00022764"/>
    </source>
</evidence>
<dbReference type="EMBL" id="PEMG01000010">
    <property type="protein sequence ID" value="RTI12908.1"/>
    <property type="molecule type" value="Genomic_DNA"/>
</dbReference>
<evidence type="ECO:0000313" key="5">
    <source>
        <dbReference type="EMBL" id="RTH17604.1"/>
    </source>
</evidence>
<evidence type="ECO:0000313" key="7">
    <source>
        <dbReference type="EMBL" id="RTI12908.1"/>
    </source>
</evidence>
<evidence type="ECO:0000256" key="2">
    <source>
        <dbReference type="ARBA" id="ARBA00004418"/>
    </source>
</evidence>
<dbReference type="RefSeq" id="WP_126203367.1">
    <property type="nucleotide sequence ID" value="NZ_PELV01000244.1"/>
</dbReference>
<evidence type="ECO:0000313" key="9">
    <source>
        <dbReference type="Proteomes" id="UP000287173"/>
    </source>
</evidence>
<dbReference type="Proteomes" id="UP000286712">
    <property type="component" value="Unassembled WGS sequence"/>
</dbReference>
<keyword evidence="4" id="KW-0472">Membrane</keyword>
<comment type="caution">
    <text evidence="5">The sequence shown here is derived from an EMBL/GenBank/DDBJ whole genome shotgun (WGS) entry which is preliminary data.</text>
</comment>
<dbReference type="Gene3D" id="3.30.700.10">
    <property type="entry name" value="Glycoprotein, Type 4 Pilin"/>
    <property type="match status" value="1"/>
</dbReference>
<comment type="subcellular location">
    <subcellularLocation>
        <location evidence="1">Cell outer membrane</location>
        <topology evidence="1">Single-pass membrane protein</topology>
    </subcellularLocation>
    <subcellularLocation>
        <location evidence="2">Periplasm</location>
    </subcellularLocation>
</comment>
<reference evidence="8 9" key="1">
    <citation type="journal article" date="2019" name="Extremophiles">
        <title>Biogeography of thermophiles and predominance of Thermus scotoductus in domestic water heaters.</title>
        <authorList>
            <person name="Wilpiszeski R.L."/>
            <person name="Zhang Z."/>
            <person name="House C.H."/>
        </authorList>
    </citation>
    <scope>NUCLEOTIDE SEQUENCE [LARGE SCALE GENOMIC DNA]</scope>
    <source>
        <strain evidence="7 9">17_S17</strain>
        <strain evidence="6 8">27_S27</strain>
        <strain evidence="5 10">28_S28</strain>
    </source>
</reference>
<organism evidence="5 10">
    <name type="scientific">Thermus scotoductus</name>
    <dbReference type="NCBI Taxonomy" id="37636"/>
    <lineage>
        <taxon>Bacteria</taxon>
        <taxon>Thermotogati</taxon>
        <taxon>Deinococcota</taxon>
        <taxon>Deinococci</taxon>
        <taxon>Thermales</taxon>
        <taxon>Thermaceae</taxon>
        <taxon>Thermus</taxon>
    </lineage>
</organism>
<dbReference type="InterPro" id="IPR012902">
    <property type="entry name" value="N_methyl_site"/>
</dbReference>
<dbReference type="Proteomes" id="UP000287173">
    <property type="component" value="Unassembled WGS sequence"/>
</dbReference>
<dbReference type="AlphaFoldDB" id="A0A430RL66"/>
<dbReference type="EMBL" id="PELV01000244">
    <property type="protein sequence ID" value="RTH17604.1"/>
    <property type="molecule type" value="Genomic_DNA"/>
</dbReference>
<sequence>MRKGFSLIEVLVATVILAILGAIVARALADQADLSRRVQARNEVQDKGRVVMELVKQDLFLAGSNRYVTLSNPGDSSFVAFVTASVPNWSDCSSTNPCLSAASANSTSVQDSFSVRYVTSLRDLNQACRRVRYQFSGNTLQRSDVVCVNSDSLQPLADQVLALNLRFECSDGTIEDAGSPPCSGNRYPRAALVTVVVASTNLAPGNPSDAASFTIQTGNSTQTIACPSGRICYGLTERVELPSLKDK</sequence>
<proteinExistence type="predicted"/>
<dbReference type="Pfam" id="PF07963">
    <property type="entry name" value="N_methyl"/>
    <property type="match status" value="1"/>
</dbReference>
<dbReference type="Proteomes" id="UP000287439">
    <property type="component" value="Unassembled WGS sequence"/>
</dbReference>
<accession>A0A430RL66</accession>
<evidence type="ECO:0000256" key="4">
    <source>
        <dbReference type="ARBA" id="ARBA00023237"/>
    </source>
</evidence>